<feature type="transmembrane region" description="Helical" evidence="8">
    <location>
        <begin position="73"/>
        <end position="95"/>
    </location>
</feature>
<reference evidence="9" key="1">
    <citation type="journal article" date="2021" name="PeerJ">
        <title>Extensive microbial diversity within the chicken gut microbiome revealed by metagenomics and culture.</title>
        <authorList>
            <person name="Gilroy R."/>
            <person name="Ravi A."/>
            <person name="Getino M."/>
            <person name="Pursley I."/>
            <person name="Horton D.L."/>
            <person name="Alikhan N.F."/>
            <person name="Baker D."/>
            <person name="Gharbi K."/>
            <person name="Hall N."/>
            <person name="Watson M."/>
            <person name="Adriaenssens E.M."/>
            <person name="Foster-Nyarko E."/>
            <person name="Jarju S."/>
            <person name="Secka A."/>
            <person name="Antonio M."/>
            <person name="Oren A."/>
            <person name="Chaudhuri R.R."/>
            <person name="La Ragione R."/>
            <person name="Hildebrand F."/>
            <person name="Pallen M.J."/>
        </authorList>
    </citation>
    <scope>NUCLEOTIDE SEQUENCE</scope>
    <source>
        <strain evidence="9">ChiGjej6B6-11269</strain>
    </source>
</reference>
<organism evidence="9 10">
    <name type="scientific">Slackia equolifaciens</name>
    <dbReference type="NCBI Taxonomy" id="498718"/>
    <lineage>
        <taxon>Bacteria</taxon>
        <taxon>Bacillati</taxon>
        <taxon>Actinomycetota</taxon>
        <taxon>Coriobacteriia</taxon>
        <taxon>Eggerthellales</taxon>
        <taxon>Eggerthellaceae</taxon>
        <taxon>Slackia</taxon>
    </lineage>
</organism>
<sequence>MGEMKKSLRKKLGGDGIGYALLAVSIVAEVFGTTMLKMSEGFTVLVPSLLVVVAYVISFGLFVFVLKHVPLGLAYGIWGGLGTVATTVIGCVIWSEPFSLYTGLGIALVVAGIVLMNAGTQQHNDEQVAKANQAA</sequence>
<dbReference type="SUPFAM" id="SSF103481">
    <property type="entry name" value="Multidrug resistance efflux transporter EmrE"/>
    <property type="match status" value="1"/>
</dbReference>
<dbReference type="InterPro" id="IPR045324">
    <property type="entry name" value="Small_multidrug_res"/>
</dbReference>
<dbReference type="PANTHER" id="PTHR30561:SF1">
    <property type="entry name" value="MULTIDRUG TRANSPORTER EMRE"/>
    <property type="match status" value="1"/>
</dbReference>
<evidence type="ECO:0000256" key="4">
    <source>
        <dbReference type="ARBA" id="ARBA00022692"/>
    </source>
</evidence>
<dbReference type="Proteomes" id="UP000786989">
    <property type="component" value="Unassembled WGS sequence"/>
</dbReference>
<dbReference type="Gene3D" id="1.10.3730.20">
    <property type="match status" value="1"/>
</dbReference>
<name>A0A9D2ZZW0_9ACTN</name>
<comment type="subcellular location">
    <subcellularLocation>
        <location evidence="1 7">Cell membrane</location>
        <topology evidence="1 7">Multi-pass membrane protein</topology>
    </subcellularLocation>
</comment>
<dbReference type="InterPro" id="IPR037185">
    <property type="entry name" value="EmrE-like"/>
</dbReference>
<dbReference type="PANTHER" id="PTHR30561">
    <property type="entry name" value="SMR FAMILY PROTON-DEPENDENT DRUG EFFLUX TRANSPORTER SUGE"/>
    <property type="match status" value="1"/>
</dbReference>
<dbReference type="FunFam" id="1.10.3730.20:FF:000001">
    <property type="entry name" value="Quaternary ammonium compound resistance transporter SugE"/>
    <property type="match status" value="1"/>
</dbReference>
<keyword evidence="6 8" id="KW-0472">Membrane</keyword>
<feature type="transmembrane region" description="Helical" evidence="8">
    <location>
        <begin position="44"/>
        <end position="66"/>
    </location>
</feature>
<comment type="similarity">
    <text evidence="7">Belongs to the drug/metabolite transporter (DMT) superfamily. Small multidrug resistance (SMR) (TC 2.A.7.1) family.</text>
</comment>
<keyword evidence="4 7" id="KW-0812">Transmembrane</keyword>
<evidence type="ECO:0000256" key="5">
    <source>
        <dbReference type="ARBA" id="ARBA00022989"/>
    </source>
</evidence>
<dbReference type="GO" id="GO:0005886">
    <property type="term" value="C:plasma membrane"/>
    <property type="evidence" value="ECO:0007669"/>
    <property type="project" value="UniProtKB-SubCell"/>
</dbReference>
<evidence type="ECO:0000256" key="6">
    <source>
        <dbReference type="ARBA" id="ARBA00023136"/>
    </source>
</evidence>
<protein>
    <submittedName>
        <fullName evidence="9">Multidrug efflux SMR transporter</fullName>
    </submittedName>
</protein>
<feature type="transmembrane region" description="Helical" evidence="8">
    <location>
        <begin position="101"/>
        <end position="120"/>
    </location>
</feature>
<keyword evidence="2" id="KW-0813">Transport</keyword>
<evidence type="ECO:0000256" key="1">
    <source>
        <dbReference type="ARBA" id="ARBA00004651"/>
    </source>
</evidence>
<accession>A0A9D2ZZW0</accession>
<reference evidence="9" key="2">
    <citation type="submission" date="2021-09" db="EMBL/GenBank/DDBJ databases">
        <authorList>
            <person name="Gilroy R."/>
        </authorList>
    </citation>
    <scope>NUCLEOTIDE SEQUENCE</scope>
    <source>
        <strain evidence="9">ChiGjej6B6-11269</strain>
    </source>
</reference>
<dbReference type="EMBL" id="DYWI01000019">
    <property type="protein sequence ID" value="HJF64709.1"/>
    <property type="molecule type" value="Genomic_DNA"/>
</dbReference>
<feature type="transmembrane region" description="Helical" evidence="8">
    <location>
        <begin position="12"/>
        <end position="32"/>
    </location>
</feature>
<evidence type="ECO:0000313" key="10">
    <source>
        <dbReference type="Proteomes" id="UP000786989"/>
    </source>
</evidence>
<dbReference type="InterPro" id="IPR000390">
    <property type="entry name" value="Small_drug/metabolite_transptr"/>
</dbReference>
<evidence type="ECO:0000313" key="9">
    <source>
        <dbReference type="EMBL" id="HJF64709.1"/>
    </source>
</evidence>
<keyword evidence="5 8" id="KW-1133">Transmembrane helix</keyword>
<evidence type="ECO:0000256" key="2">
    <source>
        <dbReference type="ARBA" id="ARBA00022448"/>
    </source>
</evidence>
<dbReference type="Pfam" id="PF00893">
    <property type="entry name" value="Multi_Drug_Res"/>
    <property type="match status" value="1"/>
</dbReference>
<dbReference type="GO" id="GO:0022857">
    <property type="term" value="F:transmembrane transporter activity"/>
    <property type="evidence" value="ECO:0007669"/>
    <property type="project" value="InterPro"/>
</dbReference>
<keyword evidence="3" id="KW-1003">Cell membrane</keyword>
<proteinExistence type="inferred from homology"/>
<evidence type="ECO:0000256" key="8">
    <source>
        <dbReference type="SAM" id="Phobius"/>
    </source>
</evidence>
<comment type="caution">
    <text evidence="9">The sequence shown here is derived from an EMBL/GenBank/DDBJ whole genome shotgun (WGS) entry which is preliminary data.</text>
</comment>
<dbReference type="AlphaFoldDB" id="A0A9D2ZZW0"/>
<gene>
    <name evidence="9" type="ORF">K8U77_01140</name>
</gene>
<evidence type="ECO:0000256" key="3">
    <source>
        <dbReference type="ARBA" id="ARBA00022475"/>
    </source>
</evidence>
<evidence type="ECO:0000256" key="7">
    <source>
        <dbReference type="RuleBase" id="RU003942"/>
    </source>
</evidence>